<dbReference type="RefSeq" id="WP_062837262.1">
    <property type="nucleotide sequence ID" value="NZ_BCNV01000006.1"/>
</dbReference>
<dbReference type="SUPFAM" id="SSF48317">
    <property type="entry name" value="Acid phosphatase/Vanadium-dependent haloperoxidase"/>
    <property type="match status" value="1"/>
</dbReference>
<dbReference type="InterPro" id="IPR051465">
    <property type="entry name" value="Cell_Envelope_Struct_Comp"/>
</dbReference>
<reference evidence="5" key="2">
    <citation type="submission" date="2016-01" db="EMBL/GenBank/DDBJ databases">
        <title>Draft Genome Sequence of Paenibacillus amylolyticus Heshi-A3 that Was Isolated from Fermented Rice Bran with Aging Salted Mackerel, Which Was Named Heshiko as Traditional Fermented Seafood in Japan.</title>
        <authorList>
            <person name="Akuzawa S."/>
            <person name="Nakagawa J."/>
            <person name="Kanekatsu T."/>
            <person name="Kubota E."/>
            <person name="Ohtake R."/>
            <person name="Suzuki T."/>
            <person name="Kanesaki Y."/>
        </authorList>
    </citation>
    <scope>NUCLEOTIDE SEQUENCE [LARGE SCALE GENOMIC DNA]</scope>
    <source>
        <strain evidence="5">Heshi-A3</strain>
    </source>
</reference>
<dbReference type="InterPro" id="IPR013425">
    <property type="entry name" value="Autotrns_rpt"/>
</dbReference>
<dbReference type="InterPro" id="IPR011050">
    <property type="entry name" value="Pectin_lyase_fold/virulence"/>
</dbReference>
<dbReference type="GO" id="GO:0030288">
    <property type="term" value="C:outer membrane-bounded periplasmic space"/>
    <property type="evidence" value="ECO:0007669"/>
    <property type="project" value="InterPro"/>
</dbReference>
<dbReference type="Pfam" id="PF12951">
    <property type="entry name" value="PATR"/>
    <property type="match status" value="1"/>
</dbReference>
<dbReference type="AlphaFoldDB" id="A0A100VRS2"/>
<dbReference type="PANTHER" id="PTHR43308">
    <property type="entry name" value="OUTER MEMBRANE PROTEIN ALPHA-RELATED"/>
    <property type="match status" value="1"/>
</dbReference>
<keyword evidence="4" id="KW-0645">Protease</keyword>
<dbReference type="Gene3D" id="2.160.20.20">
    <property type="match status" value="1"/>
</dbReference>
<protein>
    <submittedName>
        <fullName evidence="4">Serine protease</fullName>
    </submittedName>
</protein>
<evidence type="ECO:0000256" key="1">
    <source>
        <dbReference type="ARBA" id="ARBA00022729"/>
    </source>
</evidence>
<feature type="signal peptide" evidence="2">
    <location>
        <begin position="1"/>
        <end position="23"/>
    </location>
</feature>
<dbReference type="SMART" id="SM00014">
    <property type="entry name" value="acidPPc"/>
    <property type="match status" value="1"/>
</dbReference>
<dbReference type="PANTHER" id="PTHR43308:SF5">
    <property type="entry name" value="S-LAYER PROTEIN _ PEPTIDOGLYCAN ENDO-BETA-N-ACETYLGLUCOSAMINIDASE"/>
    <property type="match status" value="1"/>
</dbReference>
<dbReference type="SUPFAM" id="SSF51126">
    <property type="entry name" value="Pectin lyase-like"/>
    <property type="match status" value="1"/>
</dbReference>
<organism evidence="4 5">
    <name type="scientific">Paenibacillus amylolyticus</name>
    <dbReference type="NCBI Taxonomy" id="1451"/>
    <lineage>
        <taxon>Bacteria</taxon>
        <taxon>Bacillati</taxon>
        <taxon>Bacillota</taxon>
        <taxon>Bacilli</taxon>
        <taxon>Bacillales</taxon>
        <taxon>Paenibacillaceae</taxon>
        <taxon>Paenibacillus</taxon>
    </lineage>
</organism>
<dbReference type="PROSITE" id="PS51272">
    <property type="entry name" value="SLH"/>
    <property type="match status" value="3"/>
</dbReference>
<dbReference type="InterPro" id="IPR001011">
    <property type="entry name" value="Acid_Pase_classA_bac"/>
</dbReference>
<reference evidence="4 5" key="1">
    <citation type="journal article" date="2016" name="Genome Announc.">
        <title>Draft Genome Sequence of Paenibacillus amylolyticus Heshi-A3, Isolated from Fermented Rice Bran in a Japanese Fermented Seafood Dish.</title>
        <authorList>
            <person name="Akuzawa S."/>
            <person name="Nagaoka J."/>
            <person name="Kanekatsu M."/>
            <person name="Kubota E."/>
            <person name="Ohtake R."/>
            <person name="Suzuki T."/>
            <person name="Kanesaki Y."/>
        </authorList>
    </citation>
    <scope>NUCLEOTIDE SEQUENCE [LARGE SCALE GENOMIC DNA]</scope>
    <source>
        <strain evidence="4 5">Heshi-A3</strain>
    </source>
</reference>
<proteinExistence type="predicted"/>
<name>A0A100VRS2_PAEAM</name>
<evidence type="ECO:0000313" key="5">
    <source>
        <dbReference type="Proteomes" id="UP000069697"/>
    </source>
</evidence>
<evidence type="ECO:0000256" key="2">
    <source>
        <dbReference type="SAM" id="SignalP"/>
    </source>
</evidence>
<dbReference type="GO" id="GO:0003993">
    <property type="term" value="F:acid phosphatase activity"/>
    <property type="evidence" value="ECO:0007669"/>
    <property type="project" value="InterPro"/>
</dbReference>
<feature type="domain" description="SLH" evidence="3">
    <location>
        <begin position="89"/>
        <end position="152"/>
    </location>
</feature>
<dbReference type="InterPro" id="IPR001119">
    <property type="entry name" value="SLH_dom"/>
</dbReference>
<dbReference type="EMBL" id="BCNV01000006">
    <property type="protein sequence ID" value="GAS84879.1"/>
    <property type="molecule type" value="Genomic_DNA"/>
</dbReference>
<keyword evidence="1 2" id="KW-0732">Signal</keyword>
<dbReference type="Gene3D" id="1.20.144.10">
    <property type="entry name" value="Phosphatidic acid phosphatase type 2/haloperoxidase"/>
    <property type="match status" value="1"/>
</dbReference>
<dbReference type="GO" id="GO:0006508">
    <property type="term" value="P:proteolysis"/>
    <property type="evidence" value="ECO:0007669"/>
    <property type="project" value="UniProtKB-KW"/>
</dbReference>
<feature type="chain" id="PRO_5038375294" evidence="2">
    <location>
        <begin position="24"/>
        <end position="903"/>
    </location>
</feature>
<dbReference type="NCBIfam" id="TIGR02601">
    <property type="entry name" value="autotrns_rpt"/>
    <property type="match status" value="1"/>
</dbReference>
<dbReference type="Pfam" id="PF00395">
    <property type="entry name" value="SLH"/>
    <property type="match status" value="3"/>
</dbReference>
<evidence type="ECO:0000259" key="3">
    <source>
        <dbReference type="PROSITE" id="PS51272"/>
    </source>
</evidence>
<feature type="domain" description="SLH" evidence="3">
    <location>
        <begin position="154"/>
        <end position="214"/>
    </location>
</feature>
<dbReference type="InterPro" id="IPR000326">
    <property type="entry name" value="PAP2/HPO"/>
</dbReference>
<dbReference type="InterPro" id="IPR012332">
    <property type="entry name" value="Autotransporter_pectin_lyase_C"/>
</dbReference>
<dbReference type="Proteomes" id="UP000069697">
    <property type="component" value="Unassembled WGS sequence"/>
</dbReference>
<dbReference type="InterPro" id="IPR036938">
    <property type="entry name" value="PAP2/HPO_sf"/>
</dbReference>
<dbReference type="GO" id="GO:0008233">
    <property type="term" value="F:peptidase activity"/>
    <property type="evidence" value="ECO:0007669"/>
    <property type="project" value="UniProtKB-KW"/>
</dbReference>
<dbReference type="PRINTS" id="PR00483">
    <property type="entry name" value="BACPHPHTASE"/>
</dbReference>
<evidence type="ECO:0000313" key="4">
    <source>
        <dbReference type="EMBL" id="GAS84879.1"/>
    </source>
</evidence>
<dbReference type="Pfam" id="PF01569">
    <property type="entry name" value="PAP2"/>
    <property type="match status" value="1"/>
</dbReference>
<gene>
    <name evidence="4" type="ORF">PAHA3_5000</name>
</gene>
<sequence>MRKPLKKSLALLLMLSMVGPTFAEKSFAADQKIQFSDIKGHWAEANIQAWGDEGLIRGYLDRSFKPNTYITRAEFMNLVNGAFGYSGQAKITFNDVSESAWYYEAISIANANGYIDGYTDGTMKPQDPITRQEAAKVIAGILNLELNETAANVFSDSSSIAAWSKGAVGGAAAAKIIAGYADGSFKPLNSITRAEAVSALVKAVEADATTAAKPAKPKGTATVLNVNPPADEARLSAVKHGANAGDDTLKNIAETNPFIDILDGFDQVWSLNQADWRDGTAATKLGADGKNAKYGDGPTPYYDGFKNDPTVAVADQKTFANAEIRNKAAWEANIKYVEDATQNRTAEETLAAYYDDQRDKIYSMMEAFGPLANTYVDVIKPKTSVERSVDEMNILLKEETVEDESQGIGSDWADTELADMVALVDLVRFKIPASSNPAKYFYSTPRPWRMNSNGEVKEVVDSKGLPVWETIGEGEGTEVPLPSGGKKSTGEKHYQQYETNVVLIPALSYVKRIAEDGRGKDGGFPSGHTSASYLSVLPFAYATPERFSEFLTRAAQMGENRIVTGMHSPLDVIGARIQATAMTAYAFNKEENQDMMQKAYENAGEVFGAEAKEKNMSLYEYAHTVTEDYNFKSAYDENKWEDHDANKAFYREKMTSGLPQTGTKGLAPVVPQGAEALLETRQPYLTDEQRRQVLYTTSIDSGYPVLDESKGWGRIDLVTAADGYGAFLNNVTVDMDASKGRFNAEDWWRNDITGSGMLTKKGTGTLTLTGKNSYTGGTLLQAGTLVAESEAAFGTGDLYVENGTVVVNVDGALNLNRNFTMDNGTLELVVADGNSQLNVGRKLYIDGGSLKLDLSNYKIEGSKDITLITANGITGEFDSVSADGYDVTVTYENGRVIAHVVAK</sequence>
<accession>A0A100VRS2</accession>
<feature type="domain" description="SLH" evidence="3">
    <location>
        <begin position="30"/>
        <end position="88"/>
    </location>
</feature>
<keyword evidence="4" id="KW-0378">Hydrolase</keyword>
<comment type="caution">
    <text evidence="4">The sequence shown here is derived from an EMBL/GenBank/DDBJ whole genome shotgun (WGS) entry which is preliminary data.</text>
</comment>